<dbReference type="eggNOG" id="ENOG502QXM6">
    <property type="taxonomic scope" value="Eukaryota"/>
</dbReference>
<evidence type="ECO:0000313" key="12">
    <source>
        <dbReference type="EMBL" id="KIS66646.1"/>
    </source>
</evidence>
<dbReference type="EC" id="4.2.2.10" evidence="7"/>
<evidence type="ECO:0000256" key="1">
    <source>
        <dbReference type="ARBA" id="ARBA00010980"/>
    </source>
</evidence>
<evidence type="ECO:0000256" key="3">
    <source>
        <dbReference type="ARBA" id="ARBA00023180"/>
    </source>
</evidence>
<feature type="domain" description="Pectate lyase" evidence="11">
    <location>
        <begin position="420"/>
        <end position="630"/>
    </location>
</feature>
<keyword evidence="2" id="KW-1015">Disulfide bond</keyword>
<keyword evidence="10" id="KW-0732">Signal</keyword>
<dbReference type="GO" id="GO:0045490">
    <property type="term" value="P:pectin catabolic process"/>
    <property type="evidence" value="ECO:0000318"/>
    <property type="project" value="GO_Central"/>
</dbReference>
<dbReference type="InterPro" id="IPR002022">
    <property type="entry name" value="Pec_lyase"/>
</dbReference>
<feature type="compositionally biased region" description="Basic and acidic residues" evidence="9">
    <location>
        <begin position="758"/>
        <end position="815"/>
    </location>
</feature>
<keyword evidence="3" id="KW-0325">Glycoprotein</keyword>
<comment type="catalytic activity">
    <reaction evidence="5">
        <text>Eliminative cleavage of (1-&gt;4)-alpha-D-galacturonan methyl ester to give oligosaccharides with 4-deoxy-6-O-methyl-alpha-D-galact-4-enuronosyl groups at their non-reducing ends.</text>
        <dbReference type="EC" id="4.2.2.10"/>
    </reaction>
</comment>
<keyword evidence="8" id="KW-0624">Polysaccharide degradation</keyword>
<dbReference type="VEuPathDB" id="FungiDB:UMAG_04708"/>
<dbReference type="EMBL" id="CM003156">
    <property type="protein sequence ID" value="KIS66646.1"/>
    <property type="molecule type" value="Genomic_DNA"/>
</dbReference>
<dbReference type="GO" id="GO:0005576">
    <property type="term" value="C:extracellular region"/>
    <property type="evidence" value="ECO:0007669"/>
    <property type="project" value="UniProtKB-SubCell"/>
</dbReference>
<dbReference type="GeneID" id="23564802"/>
<dbReference type="PANTHER" id="PTHR31683:SF67">
    <property type="entry name" value="PECTIN LYASE F-RELATED"/>
    <property type="match status" value="1"/>
</dbReference>
<feature type="region of interest" description="Disordered" evidence="9">
    <location>
        <begin position="284"/>
        <end position="305"/>
    </location>
</feature>
<keyword evidence="8" id="KW-0964">Secreted</keyword>
<dbReference type="OrthoDB" id="1637350at2759"/>
<proteinExistence type="inferred from homology"/>
<dbReference type="InterPro" id="IPR045032">
    <property type="entry name" value="PEL"/>
</dbReference>
<evidence type="ECO:0000256" key="5">
    <source>
        <dbReference type="ARBA" id="ARBA00036818"/>
    </source>
</evidence>
<dbReference type="GO" id="GO:0030570">
    <property type="term" value="F:pectate lyase activity"/>
    <property type="evidence" value="ECO:0000318"/>
    <property type="project" value="GO_Central"/>
</dbReference>
<feature type="signal peptide" evidence="10">
    <location>
        <begin position="1"/>
        <end position="28"/>
    </location>
</feature>
<dbReference type="InterPro" id="IPR012334">
    <property type="entry name" value="Pectin_lyas_fold"/>
</dbReference>
<comment type="function">
    <text evidence="6">Pectinolytic enzymes consist of four classes of enzymes: pectin lyase, polygalacturonase, pectin methylesterase and rhamnogalacturonase. Among pectinolytic enzymes, pectin lyase is the most important in depolymerization of pectin, since it cleaves internal glycosidic bonds of highly methylated pectins.</text>
</comment>
<organism evidence="12 13">
    <name type="scientific">Mycosarcoma maydis</name>
    <name type="common">Corn smut fungus</name>
    <name type="synonym">Ustilago maydis</name>
    <dbReference type="NCBI Taxonomy" id="5270"/>
    <lineage>
        <taxon>Eukaryota</taxon>
        <taxon>Fungi</taxon>
        <taxon>Dikarya</taxon>
        <taxon>Basidiomycota</taxon>
        <taxon>Ustilaginomycotina</taxon>
        <taxon>Ustilaginomycetes</taxon>
        <taxon>Ustilaginales</taxon>
        <taxon>Ustilaginaceae</taxon>
        <taxon>Mycosarcoma</taxon>
    </lineage>
</organism>
<dbReference type="SUPFAM" id="SSF51126">
    <property type="entry name" value="Pectin lyase-like"/>
    <property type="match status" value="1"/>
</dbReference>
<evidence type="ECO:0000256" key="8">
    <source>
        <dbReference type="RuleBase" id="RU361173"/>
    </source>
</evidence>
<feature type="region of interest" description="Disordered" evidence="9">
    <location>
        <begin position="737"/>
        <end position="833"/>
    </location>
</feature>
<feature type="chain" id="PRO_5002240413" description="pectin lyase" evidence="10">
    <location>
        <begin position="29"/>
        <end position="833"/>
    </location>
</feature>
<evidence type="ECO:0000256" key="2">
    <source>
        <dbReference type="ARBA" id="ARBA00023157"/>
    </source>
</evidence>
<dbReference type="Pfam" id="PF00544">
    <property type="entry name" value="Pectate_lyase_4"/>
    <property type="match status" value="1"/>
</dbReference>
<evidence type="ECO:0000256" key="4">
    <source>
        <dbReference type="ARBA" id="ARBA00023239"/>
    </source>
</evidence>
<feature type="compositionally biased region" description="Low complexity" evidence="9">
    <location>
        <begin position="737"/>
        <end position="754"/>
    </location>
</feature>
<evidence type="ECO:0000256" key="7">
    <source>
        <dbReference type="ARBA" id="ARBA00039082"/>
    </source>
</evidence>
<gene>
    <name evidence="12" type="ORF">UMAG_04708</name>
</gene>
<dbReference type="STRING" id="237631.A0A0D1DRZ0"/>
<accession>A0A0D1DRZ0</accession>
<comment type="subcellular location">
    <subcellularLocation>
        <location evidence="8">Secreted</location>
    </subcellularLocation>
</comment>
<comment type="similarity">
    <text evidence="1 8">Belongs to the polysaccharide lyase 1 family.</text>
</comment>
<dbReference type="AlphaFoldDB" id="A0A0D1DRZ0"/>
<dbReference type="SMART" id="SM00656">
    <property type="entry name" value="Amb_all"/>
    <property type="match status" value="1"/>
</dbReference>
<evidence type="ECO:0000256" key="9">
    <source>
        <dbReference type="SAM" id="MobiDB-lite"/>
    </source>
</evidence>
<reference evidence="12 13" key="1">
    <citation type="journal article" date="2006" name="Nature">
        <title>Insights from the genome of the biotrophic fungal plant pathogen Ustilago maydis.</title>
        <authorList>
            <person name="Kamper J."/>
            <person name="Kahmann R."/>
            <person name="Bolker M."/>
            <person name="Ma L.J."/>
            <person name="Brefort T."/>
            <person name="Saville B.J."/>
            <person name="Banuett F."/>
            <person name="Kronstad J.W."/>
            <person name="Gold S.E."/>
            <person name="Muller O."/>
            <person name="Perlin M.H."/>
            <person name="Wosten H.A."/>
            <person name="de Vries R."/>
            <person name="Ruiz-Herrera J."/>
            <person name="Reynaga-Pena C.G."/>
            <person name="Snetselaar K."/>
            <person name="McCann M."/>
            <person name="Perez-Martin J."/>
            <person name="Feldbrugge M."/>
            <person name="Basse C.W."/>
            <person name="Steinberg G."/>
            <person name="Ibeas J.I."/>
            <person name="Holloman W."/>
            <person name="Guzman P."/>
            <person name="Farman M."/>
            <person name="Stajich J.E."/>
            <person name="Sentandreu R."/>
            <person name="Gonzalez-Prieto J.M."/>
            <person name="Kennell J.C."/>
            <person name="Molina L."/>
            <person name="Schirawski J."/>
            <person name="Mendoza-Mendoza A."/>
            <person name="Greilinger D."/>
            <person name="Munch K."/>
            <person name="Rossel N."/>
            <person name="Scherer M."/>
            <person name="Vranes M."/>
            <person name="Ladendorf O."/>
            <person name="Vincon V."/>
            <person name="Fuchs U."/>
            <person name="Sandrock B."/>
            <person name="Meng S."/>
            <person name="Ho E.C."/>
            <person name="Cahill M.J."/>
            <person name="Boyce K.J."/>
            <person name="Klose J."/>
            <person name="Klosterman S.J."/>
            <person name="Deelstra H.J."/>
            <person name="Ortiz-Castellanos L."/>
            <person name="Li W."/>
            <person name="Sanchez-Alonso P."/>
            <person name="Schreier P.H."/>
            <person name="Hauser-Hahn I."/>
            <person name="Vaupel M."/>
            <person name="Koopmann E."/>
            <person name="Friedrich G."/>
            <person name="Voss H."/>
            <person name="Schluter T."/>
            <person name="Margolis J."/>
            <person name="Platt D."/>
            <person name="Swimmer C."/>
            <person name="Gnirke A."/>
            <person name="Chen F."/>
            <person name="Vysotskaia V."/>
            <person name="Mannhaupt G."/>
            <person name="Guldener U."/>
            <person name="Munsterkotter M."/>
            <person name="Haase D."/>
            <person name="Oesterheld M."/>
            <person name="Mewes H.W."/>
            <person name="Mauceli E.W."/>
            <person name="DeCaprio D."/>
            <person name="Wade C.M."/>
            <person name="Butler J."/>
            <person name="Young S."/>
            <person name="Jaffe D.B."/>
            <person name="Calvo S."/>
            <person name="Nusbaum C."/>
            <person name="Galagan J."/>
            <person name="Birren B.W."/>
        </authorList>
    </citation>
    <scope>NUCLEOTIDE SEQUENCE [LARGE SCALE GENOMIC DNA]</scope>
    <source>
        <strain evidence="13">DSM 14603 / FGSC 9021 / UM521</strain>
    </source>
</reference>
<keyword evidence="4 8" id="KW-0456">Lyase</keyword>
<name>A0A0D1DRZ0_MYCMD</name>
<dbReference type="KEGG" id="uma:UMAG_04708"/>
<dbReference type="PANTHER" id="PTHR31683">
    <property type="entry name" value="PECTATE LYASE 18-RELATED"/>
    <property type="match status" value="1"/>
</dbReference>
<dbReference type="Proteomes" id="UP000000561">
    <property type="component" value="Chromosome 17"/>
</dbReference>
<feature type="compositionally biased region" description="Pro residues" evidence="9">
    <location>
        <begin position="820"/>
        <end position="833"/>
    </location>
</feature>
<dbReference type="InterPro" id="IPR011050">
    <property type="entry name" value="Pectin_lyase_fold/virulence"/>
</dbReference>
<evidence type="ECO:0000259" key="11">
    <source>
        <dbReference type="SMART" id="SM00656"/>
    </source>
</evidence>
<protein>
    <recommendedName>
        <fullName evidence="7">pectin lyase</fullName>
        <ecNumber evidence="7">4.2.2.10</ecNumber>
    </recommendedName>
</protein>
<keyword evidence="8" id="KW-0119">Carbohydrate metabolism</keyword>
<evidence type="ECO:0000256" key="10">
    <source>
        <dbReference type="SAM" id="SignalP"/>
    </source>
</evidence>
<dbReference type="InParanoid" id="A0A0D1DRZ0"/>
<sequence length="833" mass="90466">MHRWSSWRLGAPLFALLATLIVVPLGSAFTDPYDILHHVGTTSFLPEYYQPDTDEICIRNGIRNVACSADNFRLVKLDSVTRANLHQLIAQKQNEPSMMQLAVYVMLVDLERNMHHGWQVGQSTAQQARATINDQVQMHLGLAVSQSDMDPSIDGPGAAKRLGAPPVTAQEESCYKRWLQRNKFATADVDTALNELYVRHVTITQDKKRWDIQSTTGCTENTLLKRDTGDRVDAVVDDDMNVYHPVLGTHNQDPWAKWREFDARHEFLPSGEFGHRKRSIQRRENCVGGHRHRKRGGRAEQQGADASVPLASGVDYAINMPSAPTPGGVGAGVVGDAGLGGSRISSQPHGFAAQVTGGGSTAAVVPKDVNELVQLLSDAQPRVIHLDKVYDLRTTEGICTNCRGCIPDSYVKCPDKGQLAIDNGQGWCKDKRATAVTYDKAGLTPITVSSNKSVIGITSNAAIRGKGLRIAHHQNVILHNFRIDEINPQYIWGGDGITLYDTDLIWIDRITFAHIGRQFIVTGYESAGRVTISNCLFDGATKWSATCDGSHYWTVLGYGSGDKVTFSSNVMSNCSGRSPRIASPDANGQQPAVWHIVNTIFDHNTGHSLDMGPGVSALIEGNVFNDVAQTSLHEATPGKAFAPSDQPVCNQCKGPLGRNCQPNAYKNANPVPSTSNPADVLKDVAKEKVSGAMSPRQVIESVSKSAGAAGAAAVIGASSPDASPGASGDAKLSYAAALSAPQQPPSAGQGKAAAVSPDIKKQQEEEQNKKQQEQEQNKKQQEEEQNKKQQEQEQNKKHDQQKQREKKQQEDEKKQQQQKPPSPPAPPSPPSPK</sequence>
<dbReference type="Gene3D" id="2.160.20.10">
    <property type="entry name" value="Single-stranded right-handed beta-helix, Pectin lyase-like"/>
    <property type="match status" value="1"/>
</dbReference>
<keyword evidence="13" id="KW-1185">Reference proteome</keyword>
<dbReference type="RefSeq" id="XP_011391598.1">
    <property type="nucleotide sequence ID" value="XM_011393296.1"/>
</dbReference>
<evidence type="ECO:0000313" key="13">
    <source>
        <dbReference type="Proteomes" id="UP000000561"/>
    </source>
</evidence>
<dbReference type="OMA" id="NGQGWCK"/>
<dbReference type="GO" id="GO:0047490">
    <property type="term" value="F:pectin lyase activity"/>
    <property type="evidence" value="ECO:0007669"/>
    <property type="project" value="UniProtKB-EC"/>
</dbReference>
<evidence type="ECO:0000256" key="6">
    <source>
        <dbReference type="ARBA" id="ARBA00037631"/>
    </source>
</evidence>